<comment type="caution">
    <text evidence="2">The sequence shown here is derived from an EMBL/GenBank/DDBJ whole genome shotgun (WGS) entry which is preliminary data.</text>
</comment>
<feature type="chain" id="PRO_5013265026" evidence="1">
    <location>
        <begin position="23"/>
        <end position="109"/>
    </location>
</feature>
<sequence>MAPVLNSTSLLTIFTLVLSATAFEKRADYQRCGGFVVNPKPCPADHVCIDDPRRPGCGMACDIPGICVKKEFCGGIAGIPCPSGKECFDDPTDNCDPKKGGADCAGICI</sequence>
<name>A0A2B7YD45_9EURO</name>
<reference evidence="2 3" key="1">
    <citation type="submission" date="2017-10" db="EMBL/GenBank/DDBJ databases">
        <title>Comparative genomics in systemic dimorphic fungi from Ajellomycetaceae.</title>
        <authorList>
            <person name="Munoz J.F."/>
            <person name="Mcewen J.G."/>
            <person name="Clay O.K."/>
            <person name="Cuomo C.A."/>
        </authorList>
    </citation>
    <scope>NUCLEOTIDE SEQUENCE [LARGE SCALE GENOMIC DNA]</scope>
    <source>
        <strain evidence="2 3">UAMH5409</strain>
    </source>
</reference>
<dbReference type="AlphaFoldDB" id="A0A2B7YD45"/>
<dbReference type="EMBL" id="PDNB01000002">
    <property type="protein sequence ID" value="PGH18828.1"/>
    <property type="molecule type" value="Genomic_DNA"/>
</dbReference>
<evidence type="ECO:0000313" key="2">
    <source>
        <dbReference type="EMBL" id="PGH18828.1"/>
    </source>
</evidence>
<organism evidence="2 3">
    <name type="scientific">Helicocarpus griseus UAMH5409</name>
    <dbReference type="NCBI Taxonomy" id="1447875"/>
    <lineage>
        <taxon>Eukaryota</taxon>
        <taxon>Fungi</taxon>
        <taxon>Dikarya</taxon>
        <taxon>Ascomycota</taxon>
        <taxon>Pezizomycotina</taxon>
        <taxon>Eurotiomycetes</taxon>
        <taxon>Eurotiomycetidae</taxon>
        <taxon>Onygenales</taxon>
        <taxon>Ajellomycetaceae</taxon>
        <taxon>Helicocarpus</taxon>
    </lineage>
</organism>
<keyword evidence="3" id="KW-1185">Reference proteome</keyword>
<keyword evidence="1" id="KW-0732">Signal</keyword>
<feature type="signal peptide" evidence="1">
    <location>
        <begin position="1"/>
        <end position="22"/>
    </location>
</feature>
<gene>
    <name evidence="2" type="ORF">AJ79_00241</name>
</gene>
<dbReference type="STRING" id="1447875.A0A2B7YD45"/>
<evidence type="ECO:0000256" key="1">
    <source>
        <dbReference type="SAM" id="SignalP"/>
    </source>
</evidence>
<evidence type="ECO:0000313" key="3">
    <source>
        <dbReference type="Proteomes" id="UP000223968"/>
    </source>
</evidence>
<accession>A0A2B7YD45</accession>
<proteinExistence type="predicted"/>
<protein>
    <submittedName>
        <fullName evidence="2">Uncharacterized protein</fullName>
    </submittedName>
</protein>
<dbReference type="OrthoDB" id="3799394at2759"/>
<dbReference type="Proteomes" id="UP000223968">
    <property type="component" value="Unassembled WGS sequence"/>
</dbReference>